<dbReference type="Proteomes" id="UP000008694">
    <property type="component" value="Unassembled WGS sequence"/>
</dbReference>
<evidence type="ECO:0000313" key="5">
    <source>
        <dbReference type="Proteomes" id="UP000008694"/>
    </source>
</evidence>
<evidence type="ECO:0000256" key="1">
    <source>
        <dbReference type="ARBA" id="ARBA00012837"/>
    </source>
</evidence>
<dbReference type="PANTHER" id="PTHR11956">
    <property type="entry name" value="ARGINYL-TRNA SYNTHETASE"/>
    <property type="match status" value="1"/>
</dbReference>
<dbReference type="Gramene" id="scaffold_802213.1">
    <property type="protein sequence ID" value="scaffold_802213.1"/>
    <property type="gene ID" value="scaffold_802213.1"/>
</dbReference>
<sequence>MATVLEQEEELTGNLKQLNQDNDDKTYPKTSHVGFGFVKPKDGKPFRTRDSDVVPLSYLLDDAKTRSRDVLIECGKLVLNHADERALGLHSLRFSETVEEVFTNLLPSVLCKYLFNLSEYYKFYTNFQVTGSEQETSRLLLCKATAIVMRKCFHLL</sequence>
<dbReference type="GO" id="GO:0005524">
    <property type="term" value="F:ATP binding"/>
    <property type="evidence" value="ECO:0007669"/>
    <property type="project" value="UniProtKB-KW"/>
</dbReference>
<dbReference type="AlphaFoldDB" id="D7MLT5"/>
<dbReference type="HOGENOM" id="CLU_1819207_0_0_1"/>
<dbReference type="Pfam" id="PF05746">
    <property type="entry name" value="DALR_1"/>
    <property type="match status" value="1"/>
</dbReference>
<dbReference type="InterPro" id="IPR008909">
    <property type="entry name" value="DALR_anticod-bd"/>
</dbReference>
<keyword evidence="5" id="KW-1185">Reference proteome</keyword>
<accession>D7MLT5</accession>
<dbReference type="Gene3D" id="1.10.730.10">
    <property type="entry name" value="Isoleucyl-tRNA Synthetase, Domain 1"/>
    <property type="match status" value="1"/>
</dbReference>
<name>D7MLT5_ARALL</name>
<dbReference type="InterPro" id="IPR001278">
    <property type="entry name" value="Arg-tRNA-ligase"/>
</dbReference>
<feature type="domain" description="DALR anticodon binding" evidence="3">
    <location>
        <begin position="59"/>
        <end position="155"/>
    </location>
</feature>
<organism evidence="5">
    <name type="scientific">Arabidopsis lyrata subsp. lyrata</name>
    <name type="common">Lyre-leaved rock-cress</name>
    <dbReference type="NCBI Taxonomy" id="81972"/>
    <lineage>
        <taxon>Eukaryota</taxon>
        <taxon>Viridiplantae</taxon>
        <taxon>Streptophyta</taxon>
        <taxon>Embryophyta</taxon>
        <taxon>Tracheophyta</taxon>
        <taxon>Spermatophyta</taxon>
        <taxon>Magnoliopsida</taxon>
        <taxon>eudicotyledons</taxon>
        <taxon>Gunneridae</taxon>
        <taxon>Pentapetalae</taxon>
        <taxon>rosids</taxon>
        <taxon>malvids</taxon>
        <taxon>Brassicales</taxon>
        <taxon>Brassicaceae</taxon>
        <taxon>Camelineae</taxon>
        <taxon>Arabidopsis</taxon>
    </lineage>
</organism>
<dbReference type="EC" id="6.1.1.19" evidence="1"/>
<dbReference type="STRING" id="81972.D7MLT5"/>
<proteinExistence type="predicted"/>
<protein>
    <recommendedName>
        <fullName evidence="1">arginine--tRNA ligase</fullName>
        <ecNumber evidence="1">6.1.1.19</ecNumber>
    </recommendedName>
</protein>
<evidence type="ECO:0000259" key="3">
    <source>
        <dbReference type="SMART" id="SM00836"/>
    </source>
</evidence>
<gene>
    <name evidence="4" type="ORF">ARALYDRAFT_918813</name>
</gene>
<evidence type="ECO:0000256" key="2">
    <source>
        <dbReference type="ARBA" id="ARBA00049339"/>
    </source>
</evidence>
<comment type="catalytic activity">
    <reaction evidence="2">
        <text>tRNA(Arg) + L-arginine + ATP = L-arginyl-tRNA(Arg) + AMP + diphosphate</text>
        <dbReference type="Rhea" id="RHEA:20301"/>
        <dbReference type="Rhea" id="RHEA-COMP:9658"/>
        <dbReference type="Rhea" id="RHEA-COMP:9673"/>
        <dbReference type="ChEBI" id="CHEBI:30616"/>
        <dbReference type="ChEBI" id="CHEBI:32682"/>
        <dbReference type="ChEBI" id="CHEBI:33019"/>
        <dbReference type="ChEBI" id="CHEBI:78442"/>
        <dbReference type="ChEBI" id="CHEBI:78513"/>
        <dbReference type="ChEBI" id="CHEBI:456215"/>
        <dbReference type="EC" id="6.1.1.19"/>
    </reaction>
</comment>
<reference evidence="5" key="1">
    <citation type="journal article" date="2011" name="Nat. Genet.">
        <title>The Arabidopsis lyrata genome sequence and the basis of rapid genome size change.</title>
        <authorList>
            <person name="Hu T.T."/>
            <person name="Pattyn P."/>
            <person name="Bakker E.G."/>
            <person name="Cao J."/>
            <person name="Cheng J.-F."/>
            <person name="Clark R.M."/>
            <person name="Fahlgren N."/>
            <person name="Fawcett J.A."/>
            <person name="Grimwood J."/>
            <person name="Gundlach H."/>
            <person name="Haberer G."/>
            <person name="Hollister J.D."/>
            <person name="Ossowski S."/>
            <person name="Ottilar R.P."/>
            <person name="Salamov A.A."/>
            <person name="Schneeberger K."/>
            <person name="Spannagl M."/>
            <person name="Wang X."/>
            <person name="Yang L."/>
            <person name="Nasrallah M.E."/>
            <person name="Bergelson J."/>
            <person name="Carrington J.C."/>
            <person name="Gaut B.S."/>
            <person name="Schmutz J."/>
            <person name="Mayer K.F.X."/>
            <person name="Van de Peer Y."/>
            <person name="Grigoriev I.V."/>
            <person name="Nordborg M."/>
            <person name="Weigel D."/>
            <person name="Guo Y.-L."/>
        </authorList>
    </citation>
    <scope>NUCLEOTIDE SEQUENCE [LARGE SCALE GENOMIC DNA]</scope>
    <source>
        <strain evidence="5">cv. MN47</strain>
    </source>
</reference>
<dbReference type="GO" id="GO:0006420">
    <property type="term" value="P:arginyl-tRNA aminoacylation"/>
    <property type="evidence" value="ECO:0007669"/>
    <property type="project" value="InterPro"/>
</dbReference>
<dbReference type="EMBL" id="GL348720">
    <property type="protein sequence ID" value="EFH40726.1"/>
    <property type="molecule type" value="Genomic_DNA"/>
</dbReference>
<dbReference type="SUPFAM" id="SSF47323">
    <property type="entry name" value="Anticodon-binding domain of a subclass of class I aminoacyl-tRNA synthetases"/>
    <property type="match status" value="1"/>
</dbReference>
<dbReference type="InterPro" id="IPR009080">
    <property type="entry name" value="tRNAsynth_Ia_anticodon-bd"/>
</dbReference>
<dbReference type="eggNOG" id="KOG4426">
    <property type="taxonomic scope" value="Eukaryota"/>
</dbReference>
<dbReference type="PANTHER" id="PTHR11956:SF5">
    <property type="entry name" value="ARGININE--TRNA LIGASE, CYTOPLASMIC"/>
    <property type="match status" value="1"/>
</dbReference>
<dbReference type="GO" id="GO:0004814">
    <property type="term" value="F:arginine-tRNA ligase activity"/>
    <property type="evidence" value="ECO:0007669"/>
    <property type="project" value="UniProtKB-EC"/>
</dbReference>
<dbReference type="SMART" id="SM00836">
    <property type="entry name" value="DALR_1"/>
    <property type="match status" value="1"/>
</dbReference>
<evidence type="ECO:0000313" key="4">
    <source>
        <dbReference type="EMBL" id="EFH40726.1"/>
    </source>
</evidence>